<protein>
    <submittedName>
        <fullName evidence="2">Uncharacterized protein</fullName>
    </submittedName>
</protein>
<keyword evidence="3" id="KW-1185">Reference proteome</keyword>
<evidence type="ECO:0000256" key="1">
    <source>
        <dbReference type="SAM" id="MobiDB-lite"/>
    </source>
</evidence>
<dbReference type="InterPro" id="IPR026876">
    <property type="entry name" value="Fn3_assoc_repeat"/>
</dbReference>
<organism evidence="2 3">
    <name type="scientific">Leptomonas seymouri</name>
    <dbReference type="NCBI Taxonomy" id="5684"/>
    <lineage>
        <taxon>Eukaryota</taxon>
        <taxon>Discoba</taxon>
        <taxon>Euglenozoa</taxon>
        <taxon>Kinetoplastea</taxon>
        <taxon>Metakinetoplastina</taxon>
        <taxon>Trypanosomatida</taxon>
        <taxon>Trypanosomatidae</taxon>
        <taxon>Leishmaniinae</taxon>
        <taxon>Leptomonas</taxon>
    </lineage>
</organism>
<feature type="region of interest" description="Disordered" evidence="1">
    <location>
        <begin position="886"/>
        <end position="915"/>
    </location>
</feature>
<feature type="region of interest" description="Disordered" evidence="1">
    <location>
        <begin position="545"/>
        <end position="564"/>
    </location>
</feature>
<feature type="region of interest" description="Disordered" evidence="1">
    <location>
        <begin position="784"/>
        <end position="862"/>
    </location>
</feature>
<evidence type="ECO:0000313" key="3">
    <source>
        <dbReference type="Proteomes" id="UP000038009"/>
    </source>
</evidence>
<feature type="compositionally biased region" description="Polar residues" evidence="1">
    <location>
        <begin position="800"/>
        <end position="811"/>
    </location>
</feature>
<reference evidence="2 3" key="1">
    <citation type="journal article" date="2015" name="PLoS Pathog.">
        <title>Leptomonas seymouri: Adaptations to the Dixenous Life Cycle Analyzed by Genome Sequencing, Transcriptome Profiling and Co-infection with Leishmania donovani.</title>
        <authorList>
            <person name="Kraeva N."/>
            <person name="Butenko A."/>
            <person name="Hlavacova J."/>
            <person name="Kostygov A."/>
            <person name="Myskova J."/>
            <person name="Grybchuk D."/>
            <person name="Lestinova T."/>
            <person name="Votypka J."/>
            <person name="Volf P."/>
            <person name="Opperdoes F."/>
            <person name="Flegontov P."/>
            <person name="Lukes J."/>
            <person name="Yurchenko V."/>
        </authorList>
    </citation>
    <scope>NUCLEOTIDE SEQUENCE [LARGE SCALE GENOMIC DNA]</scope>
    <source>
        <strain evidence="2 3">ATCC 30220</strain>
    </source>
</reference>
<dbReference type="OrthoDB" id="10478922at2759"/>
<feature type="region of interest" description="Disordered" evidence="1">
    <location>
        <begin position="44"/>
        <end position="77"/>
    </location>
</feature>
<gene>
    <name evidence="2" type="ORF">ABL78_0869</name>
</gene>
<dbReference type="AlphaFoldDB" id="A0A0N0P8J3"/>
<evidence type="ECO:0000313" key="2">
    <source>
        <dbReference type="EMBL" id="KPI90009.1"/>
    </source>
</evidence>
<accession>A0A0N0P8J3</accession>
<dbReference type="OMA" id="AFHAGLY"/>
<sequence>MSGYADVRDAYRLHSNRVSGDGHRSSEGMHADAYQAVAELTERLEAESEAAAHTRSSRRGQRKEDSQPFLSSLLTPPLPSSPTWNAADVIALYMRRQRYAIQMRKMEDEEVTVAAAAAPTVGASMAHHSSASSHRIHDGRHLESYSLKLLLLGDDAAVQELAATLRAGAEEVKVTPLSDSKSNAAARHPQGQQALFLSATALPLPEVYTMPRAIEGLTALRAELCRWCDVVLLCYHVADPASVVHLRDEVVPATLAACSREGEAPEWEAPDGAIRRCPSKLDSTNTTALLQSSVWPAMAPPFILVGLGAEARLNRPIDQRAPWITSADVLGFAAEVGLQRVVELNSHNPRHVHILLLHCRTLRGLGYQGFPSPAAQGRRAALKELGLHVLLRTPPPMLELHPGSRTVHVALPPRIPTSAAARFPANKTGNAASSRATAKENGEGVQCYYAVSDAADMDTAPVTPSYPVPVNGVLSYADIYDAYRQSTGRPAQHAAAILLTVCTAVPYLFPSELVQQRIPTPAAPPSGYVDVVHRCCRLTIPSPSLHSASHEQRGGGRSGGASRVRFTLGDTTTSFDAPPLELHDRRSGSPMSVCIPLDGEEPWACVASTEHGARAPGGAWQPWPPKAPAPPQSRLLRVVVDDEDPGTALVSSVAANFVVPPVLPAPVVEYRTQERTLRLHVPGYRADQVEIRYTTDGSVPASNTGRLYEGAVLLDETAGKATGPFTSTGKEEVVVHVRAVAFPKLYFASQVAEAYVKVSPSVSLLTPASAAPQLQEDEQLGSMPHVQLGSPMRMQRTPKRSSSPAHQQCQHQYRFLDSPRSPPSGRALPRHSPTSPQSARPSCLRRNSPPSNHAADRHFMDRNDRTAVASNAFTMRSAELRHAFHAGLYTPPRHPFSQGEGYTSPPLSQRRDSQR</sequence>
<name>A0A0N0P8J3_LEPSE</name>
<dbReference type="Pfam" id="PF13287">
    <property type="entry name" value="Fn3_assoc"/>
    <property type="match status" value="1"/>
</dbReference>
<dbReference type="Proteomes" id="UP000038009">
    <property type="component" value="Unassembled WGS sequence"/>
</dbReference>
<proteinExistence type="predicted"/>
<dbReference type="EMBL" id="LJSK01000012">
    <property type="protein sequence ID" value="KPI90009.1"/>
    <property type="molecule type" value="Genomic_DNA"/>
</dbReference>
<dbReference type="VEuPathDB" id="TriTrypDB:Lsey_0012_0280"/>
<comment type="caution">
    <text evidence="2">The sequence shown here is derived from an EMBL/GenBank/DDBJ whole genome shotgun (WGS) entry which is preliminary data.</text>
</comment>